<evidence type="ECO:0008006" key="5">
    <source>
        <dbReference type="Google" id="ProtNLM"/>
    </source>
</evidence>
<feature type="compositionally biased region" description="Gly residues" evidence="1">
    <location>
        <begin position="42"/>
        <end position="68"/>
    </location>
</feature>
<protein>
    <recommendedName>
        <fullName evidence="5">Copper-binding protein</fullName>
    </recommendedName>
</protein>
<comment type="caution">
    <text evidence="3">The sequence shown here is derived from an EMBL/GenBank/DDBJ whole genome shotgun (WGS) entry which is preliminary data.</text>
</comment>
<feature type="chain" id="PRO_5045431338" description="Copper-binding protein" evidence="2">
    <location>
        <begin position="29"/>
        <end position="263"/>
    </location>
</feature>
<feature type="signal peptide" evidence="2">
    <location>
        <begin position="1"/>
        <end position="28"/>
    </location>
</feature>
<feature type="region of interest" description="Disordered" evidence="1">
    <location>
        <begin position="200"/>
        <end position="263"/>
    </location>
</feature>
<evidence type="ECO:0000313" key="4">
    <source>
        <dbReference type="Proteomes" id="UP001501020"/>
    </source>
</evidence>
<dbReference type="SUPFAM" id="SSF49503">
    <property type="entry name" value="Cupredoxins"/>
    <property type="match status" value="1"/>
</dbReference>
<dbReference type="RefSeq" id="WP_344264140.1">
    <property type="nucleotide sequence ID" value="NZ_BAAAMR010000013.1"/>
</dbReference>
<organism evidence="3 4">
    <name type="scientific">Actinomadura napierensis</name>
    <dbReference type="NCBI Taxonomy" id="267854"/>
    <lineage>
        <taxon>Bacteria</taxon>
        <taxon>Bacillati</taxon>
        <taxon>Actinomycetota</taxon>
        <taxon>Actinomycetes</taxon>
        <taxon>Streptosporangiales</taxon>
        <taxon>Thermomonosporaceae</taxon>
        <taxon>Actinomadura</taxon>
    </lineage>
</organism>
<accession>A0ABP5KA42</accession>
<name>A0ABP5KA42_9ACTN</name>
<gene>
    <name evidence="3" type="ORF">GCM10009727_21020</name>
</gene>
<feature type="compositionally biased region" description="Low complexity" evidence="1">
    <location>
        <begin position="69"/>
        <end position="114"/>
    </location>
</feature>
<feature type="compositionally biased region" description="Gly residues" evidence="1">
    <location>
        <begin position="254"/>
        <end position="263"/>
    </location>
</feature>
<evidence type="ECO:0000256" key="2">
    <source>
        <dbReference type="SAM" id="SignalP"/>
    </source>
</evidence>
<reference evidence="4" key="1">
    <citation type="journal article" date="2019" name="Int. J. Syst. Evol. Microbiol.">
        <title>The Global Catalogue of Microorganisms (GCM) 10K type strain sequencing project: providing services to taxonomists for standard genome sequencing and annotation.</title>
        <authorList>
            <consortium name="The Broad Institute Genomics Platform"/>
            <consortium name="The Broad Institute Genome Sequencing Center for Infectious Disease"/>
            <person name="Wu L."/>
            <person name="Ma J."/>
        </authorList>
    </citation>
    <scope>NUCLEOTIDE SEQUENCE [LARGE SCALE GENOMIC DNA]</scope>
    <source>
        <strain evidence="4">JCM 13850</strain>
    </source>
</reference>
<dbReference type="EMBL" id="BAAAMR010000013">
    <property type="protein sequence ID" value="GAA2129497.1"/>
    <property type="molecule type" value="Genomic_DNA"/>
</dbReference>
<keyword evidence="2" id="KW-0732">Signal</keyword>
<dbReference type="InterPro" id="IPR008972">
    <property type="entry name" value="Cupredoxin"/>
</dbReference>
<dbReference type="Gene3D" id="2.60.40.420">
    <property type="entry name" value="Cupredoxins - blue copper proteins"/>
    <property type="match status" value="1"/>
</dbReference>
<feature type="region of interest" description="Disordered" evidence="1">
    <location>
        <begin position="30"/>
        <end position="114"/>
    </location>
</feature>
<evidence type="ECO:0000256" key="1">
    <source>
        <dbReference type="SAM" id="MobiDB-lite"/>
    </source>
</evidence>
<sequence>MNKTTISTTAGAFVLAAGALLPVSAAHATTVPRPGAPATTDPGGGNPGEPGGETPGGGDTGGPGGGAPDSGSPTDGGSPTDSGSPMSPGSESPTTPGATTPAPGGGAPANPKATSVTVTEKEYSLKLSQTTFKAGPYTFIAKNTGSMQHALAISGPGITNAKVTPGISPGQQAKLNVTLQAGTYQLWCPIDNHRSLGMETKITVPGSGGGVVPPGSQAPTESPTGGSTGSPPESPTGPATSPTESPTGAPTGTPTGGGAPGGY</sequence>
<feature type="compositionally biased region" description="Low complexity" evidence="1">
    <location>
        <begin position="32"/>
        <end position="41"/>
    </location>
</feature>
<evidence type="ECO:0000313" key="3">
    <source>
        <dbReference type="EMBL" id="GAA2129497.1"/>
    </source>
</evidence>
<feature type="compositionally biased region" description="Low complexity" evidence="1">
    <location>
        <begin position="213"/>
        <end position="253"/>
    </location>
</feature>
<keyword evidence="4" id="KW-1185">Reference proteome</keyword>
<proteinExistence type="predicted"/>
<dbReference type="Proteomes" id="UP001501020">
    <property type="component" value="Unassembled WGS sequence"/>
</dbReference>